<evidence type="ECO:0000256" key="1">
    <source>
        <dbReference type="SAM" id="Phobius"/>
    </source>
</evidence>
<organism evidence="2">
    <name type="scientific">Glycine soja</name>
    <name type="common">Wild soybean</name>
    <dbReference type="NCBI Taxonomy" id="3848"/>
    <lineage>
        <taxon>Eukaryota</taxon>
        <taxon>Viridiplantae</taxon>
        <taxon>Streptophyta</taxon>
        <taxon>Embryophyta</taxon>
        <taxon>Tracheophyta</taxon>
        <taxon>Spermatophyta</taxon>
        <taxon>Magnoliopsida</taxon>
        <taxon>eudicotyledons</taxon>
        <taxon>Gunneridae</taxon>
        <taxon>Pentapetalae</taxon>
        <taxon>rosids</taxon>
        <taxon>fabids</taxon>
        <taxon>Fabales</taxon>
        <taxon>Fabaceae</taxon>
        <taxon>Papilionoideae</taxon>
        <taxon>50 kb inversion clade</taxon>
        <taxon>NPAAA clade</taxon>
        <taxon>indigoferoid/millettioid clade</taxon>
        <taxon>Phaseoleae</taxon>
        <taxon>Glycine</taxon>
        <taxon>Glycine subgen. Soja</taxon>
    </lineage>
</organism>
<name>A0A0B2QE97_GLYSO</name>
<sequence length="55" mass="6556">MIYPPSPIRWHVKCKMTRTKKIDQMTYEAAKEIADKIVSHFQLIIVIIYVYCVIE</sequence>
<accession>A0A0B2QE97</accession>
<keyword evidence="1" id="KW-1133">Transmembrane helix</keyword>
<keyword evidence="1" id="KW-0812">Transmembrane</keyword>
<feature type="transmembrane region" description="Helical" evidence="1">
    <location>
        <begin position="37"/>
        <end position="54"/>
    </location>
</feature>
<dbReference type="AlphaFoldDB" id="A0A0B2QE97"/>
<proteinExistence type="predicted"/>
<dbReference type="EMBL" id="KN658952">
    <property type="protein sequence ID" value="KHN19620.1"/>
    <property type="molecule type" value="Genomic_DNA"/>
</dbReference>
<reference evidence="2" key="1">
    <citation type="submission" date="2014-07" db="EMBL/GenBank/DDBJ databases">
        <title>Identification of a novel salt tolerance gene in wild soybean by whole-genome sequencing.</title>
        <authorList>
            <person name="Lam H.-M."/>
            <person name="Qi X."/>
            <person name="Li M.-W."/>
            <person name="Liu X."/>
            <person name="Xie M."/>
            <person name="Ni M."/>
            <person name="Xu X."/>
        </authorList>
    </citation>
    <scope>NUCLEOTIDE SEQUENCE [LARGE SCALE GENOMIC DNA]</scope>
    <source>
        <tissue evidence="2">Root</tissue>
    </source>
</reference>
<protein>
    <submittedName>
        <fullName evidence="2">Uncharacterized protein</fullName>
    </submittedName>
</protein>
<gene>
    <name evidence="2" type="ORF">glysoja_042531</name>
</gene>
<evidence type="ECO:0000313" key="2">
    <source>
        <dbReference type="EMBL" id="KHN19620.1"/>
    </source>
</evidence>
<keyword evidence="1" id="KW-0472">Membrane</keyword>
<dbReference type="Proteomes" id="UP000053555">
    <property type="component" value="Unassembled WGS sequence"/>
</dbReference>